<reference evidence="3 4" key="1">
    <citation type="submission" date="2015-01" db="EMBL/GenBank/DDBJ databases">
        <title>Evolution of Trichinella species and genotypes.</title>
        <authorList>
            <person name="Korhonen P.K."/>
            <person name="Edoardo P."/>
            <person name="Giuseppe L.R."/>
            <person name="Gasser R.B."/>
        </authorList>
    </citation>
    <scope>NUCLEOTIDE SEQUENCE [LARGE SCALE GENOMIC DNA]</scope>
    <source>
        <strain evidence="1">ISS13</strain>
        <strain evidence="2">ISS588</strain>
    </source>
</reference>
<protein>
    <submittedName>
        <fullName evidence="2">Uncharacterized protein</fullName>
    </submittedName>
</protein>
<keyword evidence="4" id="KW-1185">Reference proteome</keyword>
<evidence type="ECO:0000313" key="2">
    <source>
        <dbReference type="EMBL" id="KRZ01116.1"/>
    </source>
</evidence>
<name>A0A0V1GS64_TRIPS</name>
<gene>
    <name evidence="1" type="ORF">T4A_14075</name>
    <name evidence="2" type="ORF">T4B_2809</name>
</gene>
<evidence type="ECO:0000313" key="3">
    <source>
        <dbReference type="Proteomes" id="UP000054632"/>
    </source>
</evidence>
<accession>A0A0V1GS64</accession>
<dbReference type="AlphaFoldDB" id="A0A0V1GS64"/>
<evidence type="ECO:0000313" key="1">
    <source>
        <dbReference type="EMBL" id="KRY66170.1"/>
    </source>
</evidence>
<comment type="caution">
    <text evidence="2">The sequence shown here is derived from an EMBL/GenBank/DDBJ whole genome shotgun (WGS) entry which is preliminary data.</text>
</comment>
<evidence type="ECO:0000313" key="4">
    <source>
        <dbReference type="Proteomes" id="UP000054805"/>
    </source>
</evidence>
<sequence length="83" mass="9369">MDNIHLPNIEKTAYESQTNVSHEAIDFCMTSRGDNENCIILLFCCNSKTRKARQTHTLNKSLAARSVRCCSSKSACNVRNFIN</sequence>
<dbReference type="Proteomes" id="UP000054805">
    <property type="component" value="Unassembled WGS sequence"/>
</dbReference>
<dbReference type="Proteomes" id="UP000054632">
    <property type="component" value="Unassembled WGS sequence"/>
</dbReference>
<dbReference type="EMBL" id="JYDS01000684">
    <property type="protein sequence ID" value="KRZ01116.1"/>
    <property type="molecule type" value="Genomic_DNA"/>
</dbReference>
<organism evidence="2 4">
    <name type="scientific">Trichinella pseudospiralis</name>
    <name type="common">Parasitic roundworm</name>
    <dbReference type="NCBI Taxonomy" id="6337"/>
    <lineage>
        <taxon>Eukaryota</taxon>
        <taxon>Metazoa</taxon>
        <taxon>Ecdysozoa</taxon>
        <taxon>Nematoda</taxon>
        <taxon>Enoplea</taxon>
        <taxon>Dorylaimia</taxon>
        <taxon>Trichinellida</taxon>
        <taxon>Trichinellidae</taxon>
        <taxon>Trichinella</taxon>
    </lineage>
</organism>
<dbReference type="EMBL" id="JYDR01000179">
    <property type="protein sequence ID" value="KRY66170.1"/>
    <property type="molecule type" value="Genomic_DNA"/>
</dbReference>
<proteinExistence type="predicted"/>